<dbReference type="GO" id="GO:0006154">
    <property type="term" value="P:adenosine catabolic process"/>
    <property type="evidence" value="ECO:0000318"/>
    <property type="project" value="GO_Central"/>
</dbReference>
<dbReference type="PROSITE" id="PS00485">
    <property type="entry name" value="A_DEAMINASE"/>
    <property type="match status" value="1"/>
</dbReference>
<evidence type="ECO:0000313" key="11">
    <source>
        <dbReference type="Proteomes" id="UP000001593"/>
    </source>
</evidence>
<evidence type="ECO:0000256" key="7">
    <source>
        <dbReference type="ARBA" id="ARBA00022801"/>
    </source>
</evidence>
<protein>
    <recommendedName>
        <fullName evidence="5">Adenosine deaminase</fullName>
        <ecNumber evidence="4">3.5.4.4</ecNumber>
    </recommendedName>
</protein>
<evidence type="ECO:0000256" key="2">
    <source>
        <dbReference type="ARBA" id="ARBA00004296"/>
    </source>
</evidence>
<dbReference type="GO" id="GO:0046103">
    <property type="term" value="P:inosine biosynthetic process"/>
    <property type="evidence" value="ECO:0000318"/>
    <property type="project" value="GO_Central"/>
</dbReference>
<sequence>MSLKHIAKSKVELHVHLDGALRISTIIDLARKKNIKLPTYDETKLRDYVSVSLKHPSSLRKFLQCFGVFIKTIVGDLNAIERIAYEFCEDQARNGVIYFEARYSPHILATEDVTPDEVVEAVNQGFLRGQVDFRVVARSILCCMRHEPDWSLEVVELCEKFKEAGVVGIDLAGDESLGETPATKNHVMAFEEARRVGIHRTVHAGEAGPAASVREALDQLHAERIGHGYHTLEDEELYDRVLKERIHLETCPTSSILTGAVPPPFKCHPILKFARDGANFSLNSDDPLVCDTTIENEYRVAHDEIGLGEEDFKKATLNAAKASFLPDYEKLELIKHLEKIHRMQGTDNMPSDDLDGLYPTILITPN</sequence>
<dbReference type="GO" id="GO:0009897">
    <property type="term" value="C:external side of plasma membrane"/>
    <property type="evidence" value="ECO:0000318"/>
    <property type="project" value="GO_Central"/>
</dbReference>
<dbReference type="InParanoid" id="A7RSR8"/>
<accession>A7RSR8</accession>
<dbReference type="GO" id="GO:0060169">
    <property type="term" value="P:negative regulation of adenosine receptor signaling pathway"/>
    <property type="evidence" value="ECO:0000318"/>
    <property type="project" value="GO_Central"/>
</dbReference>
<dbReference type="InterPro" id="IPR006650">
    <property type="entry name" value="A/AMP_deam_AS"/>
</dbReference>
<dbReference type="NCBIfam" id="TIGR01430">
    <property type="entry name" value="aden_deam"/>
    <property type="match status" value="1"/>
</dbReference>
<dbReference type="GO" id="GO:0009168">
    <property type="term" value="P:purine ribonucleoside monophosphate biosynthetic process"/>
    <property type="evidence" value="ECO:0007669"/>
    <property type="project" value="InterPro"/>
</dbReference>
<proteinExistence type="inferred from homology"/>
<dbReference type="PhylomeDB" id="A7RSR8"/>
<evidence type="ECO:0000256" key="4">
    <source>
        <dbReference type="ARBA" id="ARBA00012784"/>
    </source>
</evidence>
<dbReference type="PANTHER" id="PTHR11409">
    <property type="entry name" value="ADENOSINE DEAMINASE"/>
    <property type="match status" value="1"/>
</dbReference>
<evidence type="ECO:0000259" key="9">
    <source>
        <dbReference type="Pfam" id="PF00962"/>
    </source>
</evidence>
<reference evidence="10 11" key="1">
    <citation type="journal article" date="2007" name="Science">
        <title>Sea anemone genome reveals ancestral eumetazoan gene repertoire and genomic organization.</title>
        <authorList>
            <person name="Putnam N.H."/>
            <person name="Srivastava M."/>
            <person name="Hellsten U."/>
            <person name="Dirks B."/>
            <person name="Chapman J."/>
            <person name="Salamov A."/>
            <person name="Terry A."/>
            <person name="Shapiro H."/>
            <person name="Lindquist E."/>
            <person name="Kapitonov V.V."/>
            <person name="Jurka J."/>
            <person name="Genikhovich G."/>
            <person name="Grigoriev I.V."/>
            <person name="Lucas S.M."/>
            <person name="Steele R.E."/>
            <person name="Finnerty J.R."/>
            <person name="Technau U."/>
            <person name="Martindale M.Q."/>
            <person name="Rokhsar D.S."/>
        </authorList>
    </citation>
    <scope>NUCLEOTIDE SEQUENCE [LARGE SCALE GENOMIC DNA]</scope>
    <source>
        <strain evidence="11">CH2 X CH6</strain>
    </source>
</reference>
<evidence type="ECO:0000256" key="1">
    <source>
        <dbReference type="ARBA" id="ARBA00001947"/>
    </source>
</evidence>
<dbReference type="EMBL" id="DS469535">
    <property type="protein sequence ID" value="EDO45463.1"/>
    <property type="molecule type" value="Genomic_DNA"/>
</dbReference>
<dbReference type="OMA" id="NHFTIHA"/>
<dbReference type="GO" id="GO:0046872">
    <property type="term" value="F:metal ion binding"/>
    <property type="evidence" value="ECO:0007669"/>
    <property type="project" value="UniProtKB-KW"/>
</dbReference>
<evidence type="ECO:0000256" key="5">
    <source>
        <dbReference type="ARBA" id="ARBA00018099"/>
    </source>
</evidence>
<dbReference type="InterPro" id="IPR006330">
    <property type="entry name" value="Ado/ade_deaminase"/>
</dbReference>
<comment type="subcellular location">
    <subcellularLocation>
        <location evidence="2">Cell membrane</location>
        <topology evidence="2">Peripheral membrane protein</topology>
        <orientation evidence="2">Extracellular side</orientation>
    </subcellularLocation>
</comment>
<dbReference type="CDD" id="cd01320">
    <property type="entry name" value="ADA"/>
    <property type="match status" value="1"/>
</dbReference>
<dbReference type="AlphaFoldDB" id="A7RSR8"/>
<keyword evidence="6" id="KW-0479">Metal-binding</keyword>
<evidence type="ECO:0000256" key="3">
    <source>
        <dbReference type="ARBA" id="ARBA00006676"/>
    </source>
</evidence>
<dbReference type="Gene3D" id="3.20.20.140">
    <property type="entry name" value="Metal-dependent hydrolases"/>
    <property type="match status" value="1"/>
</dbReference>
<dbReference type="STRING" id="45351.A7RSR8"/>
<dbReference type="OrthoDB" id="272271at2759"/>
<organism evidence="10 11">
    <name type="scientific">Nematostella vectensis</name>
    <name type="common">Starlet sea anemone</name>
    <dbReference type="NCBI Taxonomy" id="45351"/>
    <lineage>
        <taxon>Eukaryota</taxon>
        <taxon>Metazoa</taxon>
        <taxon>Cnidaria</taxon>
        <taxon>Anthozoa</taxon>
        <taxon>Hexacorallia</taxon>
        <taxon>Actiniaria</taxon>
        <taxon>Edwardsiidae</taxon>
        <taxon>Nematostella</taxon>
    </lineage>
</organism>
<dbReference type="EC" id="3.5.4.4" evidence="4"/>
<dbReference type="InterPro" id="IPR001365">
    <property type="entry name" value="A_deaminase_dom"/>
</dbReference>
<dbReference type="Pfam" id="PF00962">
    <property type="entry name" value="A_deaminase"/>
    <property type="match status" value="1"/>
</dbReference>
<dbReference type="FunCoup" id="A7RSR8">
    <property type="interactions" value="412"/>
</dbReference>
<keyword evidence="8" id="KW-0862">Zinc</keyword>
<dbReference type="GO" id="GO:0004000">
    <property type="term" value="F:adenosine deaminase activity"/>
    <property type="evidence" value="ECO:0000318"/>
    <property type="project" value="GO_Central"/>
</dbReference>
<evidence type="ECO:0000256" key="8">
    <source>
        <dbReference type="ARBA" id="ARBA00022833"/>
    </source>
</evidence>
<feature type="domain" description="Adenosine deaminase" evidence="9">
    <location>
        <begin position="10"/>
        <end position="339"/>
    </location>
</feature>
<dbReference type="KEGG" id="nve:5517558"/>
<dbReference type="Proteomes" id="UP000001593">
    <property type="component" value="Unassembled WGS sequence"/>
</dbReference>
<dbReference type="GO" id="GO:0005829">
    <property type="term" value="C:cytosol"/>
    <property type="evidence" value="ECO:0000318"/>
    <property type="project" value="GO_Central"/>
</dbReference>
<comment type="similarity">
    <text evidence="3">Belongs to the metallo-dependent hydrolases superfamily. Adenosine and AMP deaminases family.</text>
</comment>
<evidence type="ECO:0000313" key="10">
    <source>
        <dbReference type="EMBL" id="EDO45463.1"/>
    </source>
</evidence>
<dbReference type="eggNOG" id="KOG1097">
    <property type="taxonomic scope" value="Eukaryota"/>
</dbReference>
<dbReference type="SUPFAM" id="SSF51556">
    <property type="entry name" value="Metallo-dependent hydrolases"/>
    <property type="match status" value="1"/>
</dbReference>
<dbReference type="GO" id="GO:0043103">
    <property type="term" value="P:hypoxanthine salvage"/>
    <property type="evidence" value="ECO:0000318"/>
    <property type="project" value="GO_Central"/>
</dbReference>
<comment type="cofactor">
    <cofactor evidence="1">
        <name>Zn(2+)</name>
        <dbReference type="ChEBI" id="CHEBI:29105"/>
    </cofactor>
</comment>
<dbReference type="FunFam" id="3.20.20.140:FF:000057">
    <property type="entry name" value="Adenosine deaminase"/>
    <property type="match status" value="1"/>
</dbReference>
<dbReference type="HOGENOM" id="CLU_039228_0_1_1"/>
<dbReference type="InterPro" id="IPR032466">
    <property type="entry name" value="Metal_Hydrolase"/>
</dbReference>
<keyword evidence="11" id="KW-1185">Reference proteome</keyword>
<keyword evidence="7" id="KW-0378">Hydrolase</keyword>
<gene>
    <name evidence="10" type="ORF">NEMVEDRAFT_v1g240431</name>
</gene>
<dbReference type="PANTHER" id="PTHR11409:SF43">
    <property type="entry name" value="ADENOSINE DEAMINASE"/>
    <property type="match status" value="1"/>
</dbReference>
<name>A7RSR8_NEMVE</name>
<evidence type="ECO:0000256" key="6">
    <source>
        <dbReference type="ARBA" id="ARBA00022723"/>
    </source>
</evidence>